<dbReference type="Proteomes" id="UP000434276">
    <property type="component" value="Unassembled WGS sequence"/>
</dbReference>
<gene>
    <name evidence="2" type="ORF">C24_LOCUS3817</name>
</gene>
<proteinExistence type="predicted"/>
<dbReference type="InterPro" id="IPR015915">
    <property type="entry name" value="Kelch-typ_b-propeller"/>
</dbReference>
<name>A0A5S9WKH1_ARATH</name>
<protein>
    <recommendedName>
        <fullName evidence="4">Galactose oxidase/kelch repeat superfamily protein</fullName>
    </recommendedName>
</protein>
<dbReference type="SUPFAM" id="SSF117281">
    <property type="entry name" value="Kelch motif"/>
    <property type="match status" value="1"/>
</dbReference>
<evidence type="ECO:0000256" key="1">
    <source>
        <dbReference type="SAM" id="MobiDB-lite"/>
    </source>
</evidence>
<organism evidence="2 3">
    <name type="scientific">Arabidopsis thaliana</name>
    <name type="common">Mouse-ear cress</name>
    <dbReference type="NCBI Taxonomy" id="3702"/>
    <lineage>
        <taxon>Eukaryota</taxon>
        <taxon>Viridiplantae</taxon>
        <taxon>Streptophyta</taxon>
        <taxon>Embryophyta</taxon>
        <taxon>Tracheophyta</taxon>
        <taxon>Spermatophyta</taxon>
        <taxon>Magnoliopsida</taxon>
        <taxon>eudicotyledons</taxon>
        <taxon>Gunneridae</taxon>
        <taxon>Pentapetalae</taxon>
        <taxon>rosids</taxon>
        <taxon>malvids</taxon>
        <taxon>Brassicales</taxon>
        <taxon>Brassicaceae</taxon>
        <taxon>Camelineae</taxon>
        <taxon>Arabidopsis</taxon>
    </lineage>
</organism>
<evidence type="ECO:0000313" key="2">
    <source>
        <dbReference type="EMBL" id="CAA0278099.1"/>
    </source>
</evidence>
<feature type="region of interest" description="Disordered" evidence="1">
    <location>
        <begin position="1"/>
        <end position="41"/>
    </location>
</feature>
<sequence>MKKNNSSGNIYVPILIQPSPNSPPPQSHSSNHMVTVEPGSKHAGGPELLFLHRFDPKTHTWSSVTSPSAVIRNESVAEHKSLGLGGKFYLFGDDSDKSAVV</sequence>
<evidence type="ECO:0000313" key="3">
    <source>
        <dbReference type="Proteomes" id="UP000434276"/>
    </source>
</evidence>
<evidence type="ECO:0008006" key="4">
    <source>
        <dbReference type="Google" id="ProtNLM"/>
    </source>
</evidence>
<dbReference type="AlphaFoldDB" id="A0A5S9WKH1"/>
<accession>A0A5S9WKH1</accession>
<reference evidence="2 3" key="1">
    <citation type="submission" date="2019-12" db="EMBL/GenBank/DDBJ databases">
        <authorList>
            <person name="Jiao W.-B."/>
            <person name="Schneeberger K."/>
        </authorList>
    </citation>
    <scope>NUCLEOTIDE SEQUENCE [LARGE SCALE GENOMIC DNA]</scope>
    <source>
        <strain evidence="3">cv. C24</strain>
    </source>
</reference>
<dbReference type="EMBL" id="CACSHJ010000087">
    <property type="protein sequence ID" value="CAA0278099.1"/>
    <property type="molecule type" value="Genomic_DNA"/>
</dbReference>